<feature type="compositionally biased region" description="Low complexity" evidence="5">
    <location>
        <begin position="199"/>
        <end position="219"/>
    </location>
</feature>
<feature type="compositionally biased region" description="Low complexity" evidence="5">
    <location>
        <begin position="111"/>
        <end position="126"/>
    </location>
</feature>
<comment type="subcellular location">
    <subcellularLocation>
        <location evidence="1">Membrane</location>
        <topology evidence="1">Single-pass membrane protein</topology>
    </subcellularLocation>
</comment>
<gene>
    <name evidence="7" type="ORF">PYCCODRAFT_1470793</name>
</gene>
<evidence type="ECO:0000313" key="8">
    <source>
        <dbReference type="Proteomes" id="UP000193067"/>
    </source>
</evidence>
<feature type="compositionally biased region" description="Basic and acidic residues" evidence="5">
    <location>
        <begin position="303"/>
        <end position="331"/>
    </location>
</feature>
<keyword evidence="4 6" id="KW-0472">Membrane</keyword>
<proteinExistence type="predicted"/>
<feature type="compositionally biased region" description="Polar residues" evidence="5">
    <location>
        <begin position="149"/>
        <end position="180"/>
    </location>
</feature>
<evidence type="ECO:0000256" key="6">
    <source>
        <dbReference type="SAM" id="Phobius"/>
    </source>
</evidence>
<dbReference type="PANTHER" id="PTHR15549:SF30">
    <property type="entry name" value="MID2 DOMAIN-CONTAINING PROTEIN"/>
    <property type="match status" value="1"/>
</dbReference>
<dbReference type="OrthoDB" id="2758567at2759"/>
<keyword evidence="3 6" id="KW-1133">Transmembrane helix</keyword>
<dbReference type="STRING" id="1353009.A0A1Y2ICG0"/>
<reference evidence="7 8" key="1">
    <citation type="journal article" date="2015" name="Biotechnol. Biofuels">
        <title>Enhanced degradation of softwood versus hardwood by the white-rot fungus Pycnoporus coccineus.</title>
        <authorList>
            <person name="Couturier M."/>
            <person name="Navarro D."/>
            <person name="Chevret D."/>
            <person name="Henrissat B."/>
            <person name="Piumi F."/>
            <person name="Ruiz-Duenas F.J."/>
            <person name="Martinez A.T."/>
            <person name="Grigoriev I.V."/>
            <person name="Riley R."/>
            <person name="Lipzen A."/>
            <person name="Berrin J.G."/>
            <person name="Master E.R."/>
            <person name="Rosso M.N."/>
        </authorList>
    </citation>
    <scope>NUCLEOTIDE SEQUENCE [LARGE SCALE GENOMIC DNA]</scope>
    <source>
        <strain evidence="7 8">BRFM310</strain>
    </source>
</reference>
<evidence type="ECO:0000256" key="1">
    <source>
        <dbReference type="ARBA" id="ARBA00004167"/>
    </source>
</evidence>
<evidence type="ECO:0000256" key="2">
    <source>
        <dbReference type="ARBA" id="ARBA00022692"/>
    </source>
</evidence>
<dbReference type="Proteomes" id="UP000193067">
    <property type="component" value="Unassembled WGS sequence"/>
</dbReference>
<dbReference type="AlphaFoldDB" id="A0A1Y2ICG0"/>
<evidence type="ECO:0000313" key="7">
    <source>
        <dbReference type="EMBL" id="OSC98825.1"/>
    </source>
</evidence>
<feature type="region of interest" description="Disordered" evidence="5">
    <location>
        <begin position="292"/>
        <end position="341"/>
    </location>
</feature>
<evidence type="ECO:0000256" key="3">
    <source>
        <dbReference type="ARBA" id="ARBA00022989"/>
    </source>
</evidence>
<keyword evidence="2 6" id="KW-0812">Transmembrane</keyword>
<dbReference type="GO" id="GO:0016020">
    <property type="term" value="C:membrane"/>
    <property type="evidence" value="ECO:0007669"/>
    <property type="project" value="UniProtKB-SubCell"/>
</dbReference>
<dbReference type="EMBL" id="KZ084134">
    <property type="protein sequence ID" value="OSC98825.1"/>
    <property type="molecule type" value="Genomic_DNA"/>
</dbReference>
<name>A0A1Y2ICG0_TRAC3</name>
<feature type="compositionally biased region" description="Polar residues" evidence="5">
    <location>
        <begin position="237"/>
        <end position="251"/>
    </location>
</feature>
<evidence type="ECO:0000256" key="4">
    <source>
        <dbReference type="ARBA" id="ARBA00023136"/>
    </source>
</evidence>
<feature type="compositionally biased region" description="Pro residues" evidence="5">
    <location>
        <begin position="503"/>
        <end position="514"/>
    </location>
</feature>
<feature type="region of interest" description="Disordered" evidence="5">
    <location>
        <begin position="488"/>
        <end position="574"/>
    </location>
</feature>
<evidence type="ECO:0000256" key="5">
    <source>
        <dbReference type="SAM" id="MobiDB-lite"/>
    </source>
</evidence>
<dbReference type="GO" id="GO:0071944">
    <property type="term" value="C:cell periphery"/>
    <property type="evidence" value="ECO:0007669"/>
    <property type="project" value="UniProtKB-ARBA"/>
</dbReference>
<accession>A0A1Y2ICG0</accession>
<keyword evidence="8" id="KW-1185">Reference proteome</keyword>
<feature type="transmembrane region" description="Helical" evidence="6">
    <location>
        <begin position="260"/>
        <end position="282"/>
    </location>
</feature>
<feature type="region of interest" description="Disordered" evidence="5">
    <location>
        <begin position="98"/>
        <end position="180"/>
    </location>
</feature>
<feature type="region of interest" description="Disordered" evidence="5">
    <location>
        <begin position="199"/>
        <end position="251"/>
    </location>
</feature>
<sequence length="574" mass="60571">MSKAPLTQRISGASRRGTLALDSEAAASDRFLPQSDYSTCAQDCMQNAWQSSQCTAKNPFPCFCEDPDAGQQALNCIQVESRLGCDDEANDAENFSQDMAHCKPLDPPAETSTGSSVTPSHSPSPTFETTSLSTQAPQRTAPTTRATTSVMTSPSSPNTQTIGANSVSERPIGSVTTDNEQIPATKILTFMTGSAPPTFSLANSSTSSTTATPSGSSETSPPPSSVSLASGALGNSAEPTASSQAPMTLQTQESHSPSKLLISLCAALSSIILVIIGLILVCKRRRRHRRLHAPSTTTLQSDPMEKGGDDERSGEEHNPIAAEEARFRPRGDIFPSSSEPTLTFQHRRASNLYKPTMVISSVAEISPPDAHSPMSPTLEIYCGPYESEADSPALMIVPGAAVEDALDLPTQDTVEEGEELGVGGHDRHARSPPLRETVNSPLAISAQGHPTTIPATTAICPPPSLPPFNHYHDLEKDVIPPLATIQEQASGGEQDSQDHPRSNGPPPPAVPPPTAARDTSIALPLHLRFSAGPPPHPRFVAVLMDLEPEVNSDSDAPPPYHPARLQDAPPGLSS</sequence>
<dbReference type="PANTHER" id="PTHR15549">
    <property type="entry name" value="PAIRED IMMUNOGLOBULIN-LIKE TYPE 2 RECEPTOR"/>
    <property type="match status" value="1"/>
</dbReference>
<organism evidence="7 8">
    <name type="scientific">Trametes coccinea (strain BRFM310)</name>
    <name type="common">Pycnoporus coccineus</name>
    <dbReference type="NCBI Taxonomy" id="1353009"/>
    <lineage>
        <taxon>Eukaryota</taxon>
        <taxon>Fungi</taxon>
        <taxon>Dikarya</taxon>
        <taxon>Basidiomycota</taxon>
        <taxon>Agaricomycotina</taxon>
        <taxon>Agaricomycetes</taxon>
        <taxon>Polyporales</taxon>
        <taxon>Polyporaceae</taxon>
        <taxon>Trametes</taxon>
    </lineage>
</organism>
<feature type="compositionally biased region" description="Low complexity" evidence="5">
    <location>
        <begin position="134"/>
        <end position="148"/>
    </location>
</feature>
<dbReference type="InterPro" id="IPR051694">
    <property type="entry name" value="Immunoregulatory_rcpt-like"/>
</dbReference>
<protein>
    <submittedName>
        <fullName evidence="7">Uncharacterized protein</fullName>
    </submittedName>
</protein>